<sequence length="485" mass="49919">MRRQISALVGVLSLSLTLGACGTRMSTDAIEAADGTAAMRAAAAAPVHASAPLPADPDVAVPATTGGAPATDRPAATATAAGPATAAAPPTRREEPAQEMSSPVRATCAKALAPVVIGQTAPSSGIIGASNFNMRTGLALWLRDVNARGGVQCHPVQLYQMDDAADPARVTSNLNELVNNKKAIAIVGAGVPTTFAAAKRFAEQNEVPFVGGDLIEAPWFSSPWFFPQGGGPLAAYAGAMKEAARAASSDRIGLVYCVEAAICGQINANFEAMAKASGLQVVLRKISSITSPDYTAECQALRSAGADAVFVALEGSGNARFARSCLSLGYTPAVATSALAVTAEAALDPNVRKLGAFLGAGNVPFLATEGGGVRAFRAAYERFAPGTSIDQNTISQYASGRLFERAFALVADRARAGTLTRALLLDGLWLVRNETLDGLAPPITFHRAAPPSANDCYGLLHLTPDGYTAPNRGRFTCFTGLPKGF</sequence>
<dbReference type="InterPro" id="IPR028081">
    <property type="entry name" value="Leu-bd"/>
</dbReference>
<dbReference type="Gene3D" id="3.40.50.2300">
    <property type="match status" value="2"/>
</dbReference>
<dbReference type="Proteomes" id="UP001500957">
    <property type="component" value="Unassembled WGS sequence"/>
</dbReference>
<dbReference type="PANTHER" id="PTHR47235">
    <property type="entry name" value="BLR6548 PROTEIN"/>
    <property type="match status" value="1"/>
</dbReference>
<feature type="region of interest" description="Disordered" evidence="3">
    <location>
        <begin position="50"/>
        <end position="104"/>
    </location>
</feature>
<reference evidence="7" key="1">
    <citation type="journal article" date="2019" name="Int. J. Syst. Evol. Microbiol.">
        <title>The Global Catalogue of Microorganisms (GCM) 10K type strain sequencing project: providing services to taxonomists for standard genome sequencing and annotation.</title>
        <authorList>
            <consortium name="The Broad Institute Genomics Platform"/>
            <consortium name="The Broad Institute Genome Sequencing Center for Infectious Disease"/>
            <person name="Wu L."/>
            <person name="Ma J."/>
        </authorList>
    </citation>
    <scope>NUCLEOTIDE SEQUENCE [LARGE SCALE GENOMIC DNA]</scope>
    <source>
        <strain evidence="7">JCM 10671</strain>
    </source>
</reference>
<gene>
    <name evidence="6" type="ORF">GCM10009547_04880</name>
</gene>
<comment type="caution">
    <text evidence="6">The sequence shown here is derived from an EMBL/GenBank/DDBJ whole genome shotgun (WGS) entry which is preliminary data.</text>
</comment>
<keyword evidence="2 4" id="KW-0732">Signal</keyword>
<proteinExistence type="inferred from homology"/>
<evidence type="ECO:0000256" key="1">
    <source>
        <dbReference type="ARBA" id="ARBA00010062"/>
    </source>
</evidence>
<evidence type="ECO:0000256" key="4">
    <source>
        <dbReference type="SAM" id="SignalP"/>
    </source>
</evidence>
<dbReference type="PANTHER" id="PTHR47235:SF1">
    <property type="entry name" value="BLR6548 PROTEIN"/>
    <property type="match status" value="1"/>
</dbReference>
<dbReference type="PROSITE" id="PS51257">
    <property type="entry name" value="PROKAR_LIPOPROTEIN"/>
    <property type="match status" value="1"/>
</dbReference>
<comment type="similarity">
    <text evidence="1">Belongs to the leucine-binding protein family.</text>
</comment>
<feature type="chain" id="PRO_5045433283" description="Leucine-binding protein domain-containing protein" evidence="4">
    <location>
        <begin position="21"/>
        <end position="485"/>
    </location>
</feature>
<feature type="domain" description="Leucine-binding protein" evidence="5">
    <location>
        <begin position="114"/>
        <end position="447"/>
    </location>
</feature>
<evidence type="ECO:0000313" key="7">
    <source>
        <dbReference type="Proteomes" id="UP001500957"/>
    </source>
</evidence>
<dbReference type="EMBL" id="BAAAHE010000005">
    <property type="protein sequence ID" value="GAA0605996.1"/>
    <property type="molecule type" value="Genomic_DNA"/>
</dbReference>
<dbReference type="Pfam" id="PF13458">
    <property type="entry name" value="Peripla_BP_6"/>
    <property type="match status" value="1"/>
</dbReference>
<evidence type="ECO:0000313" key="6">
    <source>
        <dbReference type="EMBL" id="GAA0605996.1"/>
    </source>
</evidence>
<name>A0ABP3RBU5_9ACTN</name>
<dbReference type="SUPFAM" id="SSF53822">
    <property type="entry name" value="Periplasmic binding protein-like I"/>
    <property type="match status" value="1"/>
</dbReference>
<dbReference type="InterPro" id="IPR028082">
    <property type="entry name" value="Peripla_BP_I"/>
</dbReference>
<accession>A0ABP3RBU5</accession>
<keyword evidence="7" id="KW-1185">Reference proteome</keyword>
<evidence type="ECO:0000256" key="3">
    <source>
        <dbReference type="SAM" id="MobiDB-lite"/>
    </source>
</evidence>
<evidence type="ECO:0000256" key="2">
    <source>
        <dbReference type="ARBA" id="ARBA00022729"/>
    </source>
</evidence>
<organism evidence="6 7">
    <name type="scientific">Sporichthya brevicatena</name>
    <dbReference type="NCBI Taxonomy" id="171442"/>
    <lineage>
        <taxon>Bacteria</taxon>
        <taxon>Bacillati</taxon>
        <taxon>Actinomycetota</taxon>
        <taxon>Actinomycetes</taxon>
        <taxon>Sporichthyales</taxon>
        <taxon>Sporichthyaceae</taxon>
        <taxon>Sporichthya</taxon>
    </lineage>
</organism>
<feature type="compositionally biased region" description="Low complexity" evidence="3">
    <location>
        <begin position="50"/>
        <end position="90"/>
    </location>
</feature>
<dbReference type="RefSeq" id="WP_344601213.1">
    <property type="nucleotide sequence ID" value="NZ_BAAAHE010000005.1"/>
</dbReference>
<protein>
    <recommendedName>
        <fullName evidence="5">Leucine-binding protein domain-containing protein</fullName>
    </recommendedName>
</protein>
<evidence type="ECO:0000259" key="5">
    <source>
        <dbReference type="Pfam" id="PF13458"/>
    </source>
</evidence>
<feature type="signal peptide" evidence="4">
    <location>
        <begin position="1"/>
        <end position="20"/>
    </location>
</feature>